<dbReference type="AlphaFoldDB" id="A0AAD5H164"/>
<evidence type="ECO:0000259" key="2">
    <source>
        <dbReference type="SMART" id="SM00563"/>
    </source>
</evidence>
<evidence type="ECO:0000313" key="4">
    <source>
        <dbReference type="Proteomes" id="UP001205105"/>
    </source>
</evidence>
<dbReference type="Proteomes" id="UP001205105">
    <property type="component" value="Unassembled WGS sequence"/>
</dbReference>
<dbReference type="SMART" id="SM00563">
    <property type="entry name" value="PlsC"/>
    <property type="match status" value="1"/>
</dbReference>
<keyword evidence="1" id="KW-0472">Membrane</keyword>
<keyword evidence="1" id="KW-1133">Transmembrane helix</keyword>
<feature type="domain" description="Phospholipid/glycerol acyltransferase" evidence="2">
    <location>
        <begin position="73"/>
        <end position="191"/>
    </location>
</feature>
<name>A0AAD5H164_9CHLO</name>
<evidence type="ECO:0000256" key="1">
    <source>
        <dbReference type="SAM" id="Phobius"/>
    </source>
</evidence>
<organism evidence="3 4">
    <name type="scientific">Chlorella ohadii</name>
    <dbReference type="NCBI Taxonomy" id="2649997"/>
    <lineage>
        <taxon>Eukaryota</taxon>
        <taxon>Viridiplantae</taxon>
        <taxon>Chlorophyta</taxon>
        <taxon>core chlorophytes</taxon>
        <taxon>Trebouxiophyceae</taxon>
        <taxon>Chlorellales</taxon>
        <taxon>Chlorellaceae</taxon>
        <taxon>Chlorella clade</taxon>
        <taxon>Chlorella</taxon>
    </lineage>
</organism>
<feature type="transmembrane region" description="Helical" evidence="1">
    <location>
        <begin position="103"/>
        <end position="124"/>
    </location>
</feature>
<keyword evidence="4" id="KW-1185">Reference proteome</keyword>
<protein>
    <recommendedName>
        <fullName evidence="2">Phospholipid/glycerol acyltransferase domain-containing protein</fullName>
    </recommendedName>
</protein>
<gene>
    <name evidence="3" type="ORF">COHA_010527</name>
</gene>
<dbReference type="InterPro" id="IPR002123">
    <property type="entry name" value="Plipid/glycerol_acylTrfase"/>
</dbReference>
<proteinExistence type="predicted"/>
<dbReference type="SUPFAM" id="SSF69593">
    <property type="entry name" value="Glycerol-3-phosphate (1)-acyltransferase"/>
    <property type="match status" value="1"/>
</dbReference>
<dbReference type="CDD" id="cd07989">
    <property type="entry name" value="LPLAT_AGPAT-like"/>
    <property type="match status" value="1"/>
</dbReference>
<accession>A0AAD5H164</accession>
<keyword evidence="1" id="KW-0812">Transmembrane</keyword>
<dbReference type="Pfam" id="PF01553">
    <property type="entry name" value="Acyltransferase"/>
    <property type="match status" value="1"/>
</dbReference>
<reference evidence="3" key="1">
    <citation type="submission" date="2020-11" db="EMBL/GenBank/DDBJ databases">
        <title>Chlorella ohadii genome sequencing and assembly.</title>
        <authorList>
            <person name="Murik O."/>
            <person name="Treves H."/>
            <person name="Kedem I."/>
            <person name="Shotland Y."/>
            <person name="Kaplan A."/>
        </authorList>
    </citation>
    <scope>NUCLEOTIDE SEQUENCE</scope>
    <source>
        <strain evidence="3">1</strain>
    </source>
</reference>
<comment type="caution">
    <text evidence="3">The sequence shown here is derived from an EMBL/GenBank/DDBJ whole genome shotgun (WGS) entry which is preliminary data.</text>
</comment>
<sequence length="364" mass="40081">MAAPKGLLGLPSFLAGVAALFWVFQGAALTGFLKWWCVGPRNDVEAALRFLKAFFRYRVVRLGDRMPCTDRKLVYLANHRGWADFFVDMFVTGARAVPLSRRAVGMAFPAFTSSLLCIRSILLFNRAGVRDTEKFNRWLDEELSQGPQNSLLVYPEGTRSQKHESLPLKRGMLRYAHTRQLPVQVVITAGKEQVLNERRRSMHFGRTLVTGCSEVLESKNYADFEQFMTAVQALWDETWAKVHSASPDGLPELVPSFLTMHYTPAQLAAESLALAAWAAVLAAICSLAGFTALAVAVLPGGALLLAALALWTGTQLQLGSLQLERSHRFAAFEAEAAAGSLGSPAAPPGREVARLLPRLWQLPW</sequence>
<dbReference type="GO" id="GO:0016746">
    <property type="term" value="F:acyltransferase activity"/>
    <property type="evidence" value="ECO:0007669"/>
    <property type="project" value="InterPro"/>
</dbReference>
<evidence type="ECO:0000313" key="3">
    <source>
        <dbReference type="EMBL" id="KAI7835582.1"/>
    </source>
</evidence>
<feature type="non-terminal residue" evidence="3">
    <location>
        <position position="364"/>
    </location>
</feature>
<dbReference type="EMBL" id="JADXDR010000246">
    <property type="protein sequence ID" value="KAI7835582.1"/>
    <property type="molecule type" value="Genomic_DNA"/>
</dbReference>